<protein>
    <recommendedName>
        <fullName evidence="1">protein-serine/threonine phosphatase</fullName>
        <ecNumber evidence="1">3.1.3.16</ecNumber>
    </recommendedName>
</protein>
<accession>A0A0A9DRH7</accession>
<evidence type="ECO:0000313" key="3">
    <source>
        <dbReference type="EMBL" id="JAD90406.1"/>
    </source>
</evidence>
<dbReference type="AlphaFoldDB" id="A0A0A9DRH7"/>
<feature type="compositionally biased region" description="Low complexity" evidence="2">
    <location>
        <begin position="18"/>
        <end position="30"/>
    </location>
</feature>
<dbReference type="Gene3D" id="3.60.40.10">
    <property type="entry name" value="PPM-type phosphatase domain"/>
    <property type="match status" value="1"/>
</dbReference>
<dbReference type="InterPro" id="IPR036457">
    <property type="entry name" value="PPM-type-like_dom_sf"/>
</dbReference>
<dbReference type="GO" id="GO:0004722">
    <property type="term" value="F:protein serine/threonine phosphatase activity"/>
    <property type="evidence" value="ECO:0007669"/>
    <property type="project" value="UniProtKB-EC"/>
</dbReference>
<reference evidence="3" key="1">
    <citation type="submission" date="2014-09" db="EMBL/GenBank/DDBJ databases">
        <authorList>
            <person name="Magalhaes I.L.F."/>
            <person name="Oliveira U."/>
            <person name="Santos F.R."/>
            <person name="Vidigal T.H.D.A."/>
            <person name="Brescovit A.D."/>
            <person name="Santos A.J."/>
        </authorList>
    </citation>
    <scope>NUCLEOTIDE SEQUENCE</scope>
    <source>
        <tissue evidence="3">Shoot tissue taken approximately 20 cm above the soil surface</tissue>
    </source>
</reference>
<dbReference type="EC" id="3.1.3.16" evidence="1"/>
<proteinExistence type="predicted"/>
<name>A0A0A9DRH7_ARUDO</name>
<sequence>MSRTNAWTNQATPRPQITRTTPHATAAPAAQDRALRKTEEAYLDVADNMVGEFPKLALMGCCVIAMLMKGDGMYFMNVGHNHAVLGTMDSADLQQISVGSFHGLVGDCSRCLSAVQITGEHSTSVQEEVYRIRNDHPDDPLQSPRITLRNP</sequence>
<reference evidence="3" key="2">
    <citation type="journal article" date="2015" name="Data Brief">
        <title>Shoot transcriptome of the giant reed, Arundo donax.</title>
        <authorList>
            <person name="Barrero R.A."/>
            <person name="Guerrero F.D."/>
            <person name="Moolhuijzen P."/>
            <person name="Goolsby J.A."/>
            <person name="Tidwell J."/>
            <person name="Bellgard S.E."/>
            <person name="Bellgard M.I."/>
        </authorList>
    </citation>
    <scope>NUCLEOTIDE SEQUENCE</scope>
    <source>
        <tissue evidence="3">Shoot tissue taken approximately 20 cm above the soil surface</tissue>
    </source>
</reference>
<evidence type="ECO:0000256" key="2">
    <source>
        <dbReference type="SAM" id="MobiDB-lite"/>
    </source>
</evidence>
<feature type="compositionally biased region" description="Polar residues" evidence="2">
    <location>
        <begin position="1"/>
        <end position="17"/>
    </location>
</feature>
<dbReference type="EMBL" id="GBRH01207489">
    <property type="protein sequence ID" value="JAD90406.1"/>
    <property type="molecule type" value="Transcribed_RNA"/>
</dbReference>
<evidence type="ECO:0000256" key="1">
    <source>
        <dbReference type="ARBA" id="ARBA00013081"/>
    </source>
</evidence>
<feature type="region of interest" description="Disordered" evidence="2">
    <location>
        <begin position="1"/>
        <end position="32"/>
    </location>
</feature>
<organism evidence="3">
    <name type="scientific">Arundo donax</name>
    <name type="common">Giant reed</name>
    <name type="synonym">Donax arundinaceus</name>
    <dbReference type="NCBI Taxonomy" id="35708"/>
    <lineage>
        <taxon>Eukaryota</taxon>
        <taxon>Viridiplantae</taxon>
        <taxon>Streptophyta</taxon>
        <taxon>Embryophyta</taxon>
        <taxon>Tracheophyta</taxon>
        <taxon>Spermatophyta</taxon>
        <taxon>Magnoliopsida</taxon>
        <taxon>Liliopsida</taxon>
        <taxon>Poales</taxon>
        <taxon>Poaceae</taxon>
        <taxon>PACMAD clade</taxon>
        <taxon>Arundinoideae</taxon>
        <taxon>Arundineae</taxon>
        <taxon>Arundo</taxon>
    </lineage>
</organism>
<dbReference type="SUPFAM" id="SSF81606">
    <property type="entry name" value="PP2C-like"/>
    <property type="match status" value="1"/>
</dbReference>